<dbReference type="SUPFAM" id="SSF55874">
    <property type="entry name" value="ATPase domain of HSP90 chaperone/DNA topoisomerase II/histidine kinase"/>
    <property type="match status" value="1"/>
</dbReference>
<dbReference type="KEGG" id="adp:NCTC12871_00069"/>
<evidence type="ECO:0000256" key="3">
    <source>
        <dbReference type="ARBA" id="ARBA00022763"/>
    </source>
</evidence>
<dbReference type="PROSITE" id="PS00058">
    <property type="entry name" value="DNA_MISMATCH_REPAIR_1"/>
    <property type="match status" value="1"/>
</dbReference>
<dbReference type="SUPFAM" id="SSF54211">
    <property type="entry name" value="Ribosomal protein S5 domain 2-like"/>
    <property type="match status" value="1"/>
</dbReference>
<dbReference type="OrthoDB" id="9763467at2"/>
<gene>
    <name evidence="5 7" type="primary">mutL</name>
    <name evidence="7" type="ORF">NCTC12871_00069</name>
</gene>
<dbReference type="Pfam" id="PF13589">
    <property type="entry name" value="HATPase_c_3"/>
    <property type="match status" value="1"/>
</dbReference>
<dbReference type="Gene3D" id="3.30.230.10">
    <property type="match status" value="1"/>
</dbReference>
<dbReference type="CDD" id="cd16926">
    <property type="entry name" value="HATPase_MutL-MLH-PMS-like"/>
    <property type="match status" value="1"/>
</dbReference>
<reference evidence="7 8" key="1">
    <citation type="submission" date="2018-12" db="EMBL/GenBank/DDBJ databases">
        <authorList>
            <consortium name="Pathogen Informatics"/>
        </authorList>
    </citation>
    <scope>NUCLEOTIDE SEQUENCE [LARGE SCALE GENOMIC DNA]</scope>
    <source>
        <strain evidence="7 8">NCTC12871</strain>
    </source>
</reference>
<sequence length="624" mass="70314">MSIKLLSPQLANQIAAGEVVERPASVVKELVENSLDAGASQIFIDIENGGARLIKVRDNGFGIPKAELALALARHATSKIHTLDDLENILSLGFRGEALASISAVSRLTLTSRPEAQSEAWQVHTEGPNMDAIIEPAAHPIGTSIEVANLFFNTPARRKFLRTEKTEFGHIDEVIRRIALAKPRIGIQLTHNGKILRQYKIAQDERQILKRLASICGENFVKKALQLDWQHGPLHIHGWISQIPLKNNSEIQYSYINGRMVKDKVILHAIRQAYAPFMQGEQQPEFVLFLDIDPTEVDVNVHPTKHEVRFHQARLIHDFIYQAISDAFNQQPSLVEATKLAQPQIQDMESSQNEIHEQKGVWQTATHPHTPPLFVEKSTNRQAAGKNIFTDVQNNHFEKKSLSSTKLENTLYNELVKEVKPKTSVINETKSKNTDVIASSTITTASISTLQADGLLKALTLISGALLLQWQETCYLLSLRKLQQLDIQLQLSKAKVETTPLLIPITLRLDNKQHQCWELQKTFFNQIGFVVIPQQAQRISITHVPKSLRQQNLQQLILKLLSHSFENFNDFIQALCQQITLSPITQFCDGVRILSDVEQHLTQDKSSLTSLLIPIDLQPYLEHL</sequence>
<dbReference type="InterPro" id="IPR020667">
    <property type="entry name" value="DNA_mismatch_repair_MutL"/>
</dbReference>
<dbReference type="InterPro" id="IPR038973">
    <property type="entry name" value="MutL/Mlh/Pms-like"/>
</dbReference>
<dbReference type="HAMAP" id="MF_00149">
    <property type="entry name" value="DNA_mis_repair"/>
    <property type="match status" value="1"/>
</dbReference>
<keyword evidence="4 5" id="KW-0234">DNA repair</keyword>
<dbReference type="FunFam" id="3.30.565.10:FF:000003">
    <property type="entry name" value="DNA mismatch repair endonuclease MutL"/>
    <property type="match status" value="1"/>
</dbReference>
<dbReference type="CDD" id="cd03482">
    <property type="entry name" value="MutL_Trans_MutL"/>
    <property type="match status" value="1"/>
</dbReference>
<dbReference type="InterPro" id="IPR002099">
    <property type="entry name" value="MutL/Mlh/PMS"/>
</dbReference>
<dbReference type="InterPro" id="IPR013507">
    <property type="entry name" value="DNA_mismatch_S5_2-like"/>
</dbReference>
<dbReference type="Gene3D" id="3.30.1540.20">
    <property type="entry name" value="MutL, C-terminal domain, dimerisation subdomain"/>
    <property type="match status" value="1"/>
</dbReference>
<dbReference type="Proteomes" id="UP000279799">
    <property type="component" value="Chromosome"/>
</dbReference>
<evidence type="ECO:0000313" key="8">
    <source>
        <dbReference type="Proteomes" id="UP000279799"/>
    </source>
</evidence>
<dbReference type="AlphaFoldDB" id="A0A448TRH6"/>
<dbReference type="InterPro" id="IPR042121">
    <property type="entry name" value="MutL_C_regsub"/>
</dbReference>
<evidence type="ECO:0000256" key="4">
    <source>
        <dbReference type="ARBA" id="ARBA00023204"/>
    </source>
</evidence>
<accession>A0A448TRH6</accession>
<evidence type="ECO:0000313" key="7">
    <source>
        <dbReference type="EMBL" id="VEJ08667.1"/>
    </source>
</evidence>
<dbReference type="InterPro" id="IPR037198">
    <property type="entry name" value="MutL_C_sf"/>
</dbReference>
<dbReference type="GO" id="GO:0032300">
    <property type="term" value="C:mismatch repair complex"/>
    <property type="evidence" value="ECO:0007669"/>
    <property type="project" value="InterPro"/>
</dbReference>
<dbReference type="InterPro" id="IPR020568">
    <property type="entry name" value="Ribosomal_Su5_D2-typ_SF"/>
</dbReference>
<dbReference type="InterPro" id="IPR014762">
    <property type="entry name" value="DNA_mismatch_repair_CS"/>
</dbReference>
<comment type="function">
    <text evidence="5">This protein is involved in the repair of mismatches in DNA. It is required for dam-dependent methyl-directed DNA mismatch repair. May act as a 'molecular matchmaker', a protein that promotes the formation of a stable complex between two or more DNA-binding proteins in an ATP-dependent manner without itself being part of a final effector complex.</text>
</comment>
<dbReference type="GO" id="GO:0005524">
    <property type="term" value="F:ATP binding"/>
    <property type="evidence" value="ECO:0007669"/>
    <property type="project" value="InterPro"/>
</dbReference>
<dbReference type="GO" id="GO:0140664">
    <property type="term" value="F:ATP-dependent DNA damage sensor activity"/>
    <property type="evidence" value="ECO:0007669"/>
    <property type="project" value="InterPro"/>
</dbReference>
<evidence type="ECO:0000256" key="2">
    <source>
        <dbReference type="ARBA" id="ARBA00021975"/>
    </source>
</evidence>
<protein>
    <recommendedName>
        <fullName evidence="2 5">DNA mismatch repair protein MutL</fullName>
    </recommendedName>
</protein>
<dbReference type="Pfam" id="PF01119">
    <property type="entry name" value="DNA_mis_repair"/>
    <property type="match status" value="1"/>
</dbReference>
<comment type="similarity">
    <text evidence="1 5">Belongs to the DNA mismatch repair MutL/HexB family.</text>
</comment>
<dbReference type="Gene3D" id="3.30.565.10">
    <property type="entry name" value="Histidine kinase-like ATPase, C-terminal domain"/>
    <property type="match status" value="1"/>
</dbReference>
<dbReference type="InterPro" id="IPR014721">
    <property type="entry name" value="Ribsml_uS5_D2-typ_fold_subgr"/>
</dbReference>
<evidence type="ECO:0000259" key="6">
    <source>
        <dbReference type="SMART" id="SM01340"/>
    </source>
</evidence>
<dbReference type="PANTHER" id="PTHR10073:SF12">
    <property type="entry name" value="DNA MISMATCH REPAIR PROTEIN MLH1"/>
    <property type="match status" value="1"/>
</dbReference>
<dbReference type="NCBIfam" id="TIGR00585">
    <property type="entry name" value="mutl"/>
    <property type="match status" value="1"/>
</dbReference>
<keyword evidence="8" id="KW-1185">Reference proteome</keyword>
<dbReference type="SUPFAM" id="SSF118116">
    <property type="entry name" value="DNA mismatch repair protein MutL"/>
    <property type="match status" value="1"/>
</dbReference>
<evidence type="ECO:0000256" key="5">
    <source>
        <dbReference type="HAMAP-Rule" id="MF_00149"/>
    </source>
</evidence>
<dbReference type="SMART" id="SM01340">
    <property type="entry name" value="DNA_mis_repair"/>
    <property type="match status" value="1"/>
</dbReference>
<organism evidence="7 8">
    <name type="scientific">Actinobacillus delphinicola</name>
    <dbReference type="NCBI Taxonomy" id="51161"/>
    <lineage>
        <taxon>Bacteria</taxon>
        <taxon>Pseudomonadati</taxon>
        <taxon>Pseudomonadota</taxon>
        <taxon>Gammaproteobacteria</taxon>
        <taxon>Pasteurellales</taxon>
        <taxon>Pasteurellaceae</taxon>
        <taxon>Actinobacillus</taxon>
    </lineage>
</organism>
<dbReference type="Pfam" id="PF08676">
    <property type="entry name" value="MutL_C"/>
    <property type="match status" value="1"/>
</dbReference>
<dbReference type="GO" id="GO:0016887">
    <property type="term" value="F:ATP hydrolysis activity"/>
    <property type="evidence" value="ECO:0007669"/>
    <property type="project" value="InterPro"/>
</dbReference>
<dbReference type="RefSeq" id="WP_126597940.1">
    <property type="nucleotide sequence ID" value="NZ_LR134510.1"/>
</dbReference>
<keyword evidence="3 5" id="KW-0227">DNA damage</keyword>
<dbReference type="EMBL" id="LR134510">
    <property type="protein sequence ID" value="VEJ08667.1"/>
    <property type="molecule type" value="Genomic_DNA"/>
</dbReference>
<dbReference type="InterPro" id="IPR042120">
    <property type="entry name" value="MutL_C_dimsub"/>
</dbReference>
<dbReference type="InterPro" id="IPR036890">
    <property type="entry name" value="HATPase_C_sf"/>
</dbReference>
<dbReference type="Gene3D" id="3.30.1370.100">
    <property type="entry name" value="MutL, C-terminal domain, regulatory subdomain"/>
    <property type="match status" value="1"/>
</dbReference>
<proteinExistence type="inferred from homology"/>
<dbReference type="PANTHER" id="PTHR10073">
    <property type="entry name" value="DNA MISMATCH REPAIR PROTEIN MLH, PMS, MUTL"/>
    <property type="match status" value="1"/>
</dbReference>
<dbReference type="GO" id="GO:0006298">
    <property type="term" value="P:mismatch repair"/>
    <property type="evidence" value="ECO:0007669"/>
    <property type="project" value="UniProtKB-UniRule"/>
</dbReference>
<dbReference type="NCBIfam" id="NF000948">
    <property type="entry name" value="PRK00095.1-1"/>
    <property type="match status" value="1"/>
</dbReference>
<feature type="domain" description="DNA mismatch repair protein S5" evidence="6">
    <location>
        <begin position="212"/>
        <end position="329"/>
    </location>
</feature>
<dbReference type="InterPro" id="IPR014790">
    <property type="entry name" value="MutL_C"/>
</dbReference>
<dbReference type="GO" id="GO:0030983">
    <property type="term" value="F:mismatched DNA binding"/>
    <property type="evidence" value="ECO:0007669"/>
    <property type="project" value="InterPro"/>
</dbReference>
<evidence type="ECO:0000256" key="1">
    <source>
        <dbReference type="ARBA" id="ARBA00006082"/>
    </source>
</evidence>
<name>A0A448TRH6_9PAST</name>